<protein>
    <submittedName>
        <fullName evidence="2">Uncharacterized protein</fullName>
    </submittedName>
</protein>
<feature type="compositionally biased region" description="Basic residues" evidence="1">
    <location>
        <begin position="72"/>
        <end position="83"/>
    </location>
</feature>
<reference evidence="2 3" key="1">
    <citation type="journal article" date="2023" name="Plants (Basel)">
        <title>Bridging the Gap: Combining Genomics and Transcriptomics Approaches to Understand Stylosanthes scabra, an Orphan Legume from the Brazilian Caatinga.</title>
        <authorList>
            <person name="Ferreira-Neto J.R.C."/>
            <person name="da Silva M.D."/>
            <person name="Binneck E."/>
            <person name="de Melo N.F."/>
            <person name="da Silva R.H."/>
            <person name="de Melo A.L.T.M."/>
            <person name="Pandolfi V."/>
            <person name="Bustamante F.O."/>
            <person name="Brasileiro-Vidal A.C."/>
            <person name="Benko-Iseppon A.M."/>
        </authorList>
    </citation>
    <scope>NUCLEOTIDE SEQUENCE [LARGE SCALE GENOMIC DNA]</scope>
    <source>
        <tissue evidence="2">Leaves</tissue>
    </source>
</reference>
<evidence type="ECO:0000313" key="3">
    <source>
        <dbReference type="Proteomes" id="UP001341840"/>
    </source>
</evidence>
<evidence type="ECO:0000256" key="1">
    <source>
        <dbReference type="SAM" id="MobiDB-lite"/>
    </source>
</evidence>
<accession>A0ABU6X099</accession>
<name>A0ABU6X099_9FABA</name>
<organism evidence="2 3">
    <name type="scientific">Stylosanthes scabra</name>
    <dbReference type="NCBI Taxonomy" id="79078"/>
    <lineage>
        <taxon>Eukaryota</taxon>
        <taxon>Viridiplantae</taxon>
        <taxon>Streptophyta</taxon>
        <taxon>Embryophyta</taxon>
        <taxon>Tracheophyta</taxon>
        <taxon>Spermatophyta</taxon>
        <taxon>Magnoliopsida</taxon>
        <taxon>eudicotyledons</taxon>
        <taxon>Gunneridae</taxon>
        <taxon>Pentapetalae</taxon>
        <taxon>rosids</taxon>
        <taxon>fabids</taxon>
        <taxon>Fabales</taxon>
        <taxon>Fabaceae</taxon>
        <taxon>Papilionoideae</taxon>
        <taxon>50 kb inversion clade</taxon>
        <taxon>dalbergioids sensu lato</taxon>
        <taxon>Dalbergieae</taxon>
        <taxon>Pterocarpus clade</taxon>
        <taxon>Stylosanthes</taxon>
    </lineage>
</organism>
<sequence>SLPVGLGKKSNIKCRWIIDHSDAEVGAFLDSLLGDMEKQSRFDRSNCSGCFCWGFRFFPSDSGPPSLSSAAKSKKKRQKRKRHESFPENAVLGDDTSWEHEVSPLDRAFPADFNYWAALDSRMTQSSVWKALEPMPPEQLLGTAHRYACKLTACLQVGLESAICKP</sequence>
<evidence type="ECO:0000313" key="2">
    <source>
        <dbReference type="EMBL" id="MED6190964.1"/>
    </source>
</evidence>
<dbReference type="Proteomes" id="UP001341840">
    <property type="component" value="Unassembled WGS sequence"/>
</dbReference>
<gene>
    <name evidence="2" type="ORF">PIB30_111181</name>
</gene>
<feature type="region of interest" description="Disordered" evidence="1">
    <location>
        <begin position="62"/>
        <end position="88"/>
    </location>
</feature>
<keyword evidence="3" id="KW-1185">Reference proteome</keyword>
<proteinExistence type="predicted"/>
<feature type="non-terminal residue" evidence="2">
    <location>
        <position position="1"/>
    </location>
</feature>
<dbReference type="EMBL" id="JASCZI010188098">
    <property type="protein sequence ID" value="MED6190964.1"/>
    <property type="molecule type" value="Genomic_DNA"/>
</dbReference>
<comment type="caution">
    <text evidence="2">The sequence shown here is derived from an EMBL/GenBank/DDBJ whole genome shotgun (WGS) entry which is preliminary data.</text>
</comment>